<keyword evidence="4" id="KW-1185">Reference proteome</keyword>
<reference evidence="3" key="1">
    <citation type="submission" date="2020-03" db="EMBL/GenBank/DDBJ databases">
        <authorList>
            <person name="Guo F."/>
        </authorList>
    </citation>
    <scope>NUCLEOTIDE SEQUENCE</scope>
    <source>
        <strain evidence="3">JCM 30134</strain>
    </source>
</reference>
<evidence type="ECO:0000256" key="2">
    <source>
        <dbReference type="SAM" id="SignalP"/>
    </source>
</evidence>
<protein>
    <recommendedName>
        <fullName evidence="5">Alginate export domain-containing protein</fullName>
    </recommendedName>
</protein>
<name>A0A9E5JWN3_9GAMM</name>
<feature type="chain" id="PRO_5039666662" description="Alginate export domain-containing protein" evidence="2">
    <location>
        <begin position="44"/>
        <end position="526"/>
    </location>
</feature>
<accession>A0A9E5JWN3</accession>
<dbReference type="SUPFAM" id="SSF56935">
    <property type="entry name" value="Porins"/>
    <property type="match status" value="1"/>
</dbReference>
<dbReference type="EMBL" id="JAAONZ010000006">
    <property type="protein sequence ID" value="NHO65936.1"/>
    <property type="molecule type" value="Genomic_DNA"/>
</dbReference>
<keyword evidence="2" id="KW-0732">Signal</keyword>
<dbReference type="Proteomes" id="UP000787472">
    <property type="component" value="Unassembled WGS sequence"/>
</dbReference>
<feature type="signal peptide" evidence="2">
    <location>
        <begin position="1"/>
        <end position="43"/>
    </location>
</feature>
<sequence length="526" mass="58823">MKRHSTTASTTRRIRTTRATTTALLWVALCCVAGCIVSPVAFAEPALPAGLEPEKTELPETVPEDPELEKPELENPEFEEPELPAGMSESPSPEPALPDFGSDSVFDQESSAGFQWDEAADDGAAEWLTSSGFGEVRAGTRTRDPIQQRHTSLAEARLALDLDADWRAWHSKLSLNLLYDDVADSQHVDLDTGEGWLDLREAWVSRRVGRVADLKAGRQILTWGVGDLLFINDLFPKDWNSFLAGRDEQYLKAPSDALRMGFYSKLANLNVIYAPRFDSDRFISGDRLSYYNQALGEVAGRHAIVQVDKPDHSGEDDELALRVYRNLGSFELAVYGYEGFWNSPAGFDAQSGLATFPALRVYGASVRGPVGPGIFSSEMGYYDSRDDQHGRNPWVNNSEWRALLGYEWEPVKNTTLGVQYYVEQLQDYDHYRESLAPGQPARDEHRQVVTVRLTHLAMNQNLTLGVFGFYSPSDQDLYLRPSVSYKLTDNWLLAAGLNLFSGDEPHTFFGQFESNSNAYLAVRFSF</sequence>
<feature type="region of interest" description="Disordered" evidence="1">
    <location>
        <begin position="51"/>
        <end position="104"/>
    </location>
</feature>
<evidence type="ECO:0000313" key="3">
    <source>
        <dbReference type="EMBL" id="NHO65936.1"/>
    </source>
</evidence>
<evidence type="ECO:0008006" key="5">
    <source>
        <dbReference type="Google" id="ProtNLM"/>
    </source>
</evidence>
<evidence type="ECO:0000313" key="4">
    <source>
        <dbReference type="Proteomes" id="UP000787472"/>
    </source>
</evidence>
<proteinExistence type="predicted"/>
<dbReference type="RefSeq" id="WP_167185819.1">
    <property type="nucleotide sequence ID" value="NZ_JAAONZ010000006.1"/>
</dbReference>
<gene>
    <name evidence="3" type="ORF">G8770_10320</name>
</gene>
<evidence type="ECO:0000256" key="1">
    <source>
        <dbReference type="SAM" id="MobiDB-lite"/>
    </source>
</evidence>
<dbReference type="AlphaFoldDB" id="A0A9E5JWN3"/>
<organism evidence="3 4">
    <name type="scientific">Pseudomaricurvus hydrocarbonicus</name>
    <dbReference type="NCBI Taxonomy" id="1470433"/>
    <lineage>
        <taxon>Bacteria</taxon>
        <taxon>Pseudomonadati</taxon>
        <taxon>Pseudomonadota</taxon>
        <taxon>Gammaproteobacteria</taxon>
        <taxon>Cellvibrionales</taxon>
        <taxon>Cellvibrionaceae</taxon>
        <taxon>Pseudomaricurvus</taxon>
    </lineage>
</organism>
<comment type="caution">
    <text evidence="3">The sequence shown here is derived from an EMBL/GenBank/DDBJ whole genome shotgun (WGS) entry which is preliminary data.</text>
</comment>